<protein>
    <submittedName>
        <fullName evidence="2">Uncharacterized protein</fullName>
    </submittedName>
</protein>
<dbReference type="AlphaFoldDB" id="A0AAQ3TQ97"/>
<accession>A0AAQ3TQ97</accession>
<dbReference type="EMBL" id="CP144749">
    <property type="protein sequence ID" value="WVZ75860.1"/>
    <property type="molecule type" value="Genomic_DNA"/>
</dbReference>
<reference evidence="2 3" key="1">
    <citation type="submission" date="2024-02" db="EMBL/GenBank/DDBJ databases">
        <title>High-quality chromosome-scale genome assembly of Pensacola bahiagrass (Paspalum notatum Flugge var. saurae).</title>
        <authorList>
            <person name="Vega J.M."/>
            <person name="Podio M."/>
            <person name="Orjuela J."/>
            <person name="Siena L.A."/>
            <person name="Pessino S.C."/>
            <person name="Combes M.C."/>
            <person name="Mariac C."/>
            <person name="Albertini E."/>
            <person name="Pupilli F."/>
            <person name="Ortiz J.P.A."/>
            <person name="Leblanc O."/>
        </authorList>
    </citation>
    <scope>NUCLEOTIDE SEQUENCE [LARGE SCALE GENOMIC DNA]</scope>
    <source>
        <strain evidence="2">R1</strain>
        <tissue evidence="2">Leaf</tissue>
    </source>
</reference>
<sequence length="487" mass="52018">MVGNVQAELASFLADVELVDAGRWHHVEAAHELADDEREDGQREDDPGAAASAHAEGQEAEVHLPGDGGVDALLLTQEPLRSELLGFLPQLRVVGQPPGVHHHLGALGYGVPAELGLLEVHVRHEERDGGVEAQRLLDHGLQVGEPVDVGLRDGLFVSEGGPDLVADIALHRRVVNDLGERPLDGPERGLDGGDVDVLDDIDDVLRGDLAVLLGLEDVVDGAPELVLVPRRVHDLPPLLYVPASVEVPSQEGAQDGDEVAVVVVETLREAAALGVEPGGLHEHGVVNGVEAGVEHHPMSETTASISASHMALYCCTTRAVKKGSVMTRRMRRQWSPYSVKTMSAPLAVKMSKTRLRGREPNSTPCVCSTSVASRGSDTTTRLRTPRRRRNTGPYCADRRARKRWLRSLPTRSQLPKTGTAAGPGGALSEEAVPVAAKPRKTAAGRSRPSAGWRSAWRKVLRSQCRAKEAAVAMATLGADTAMLRGVL</sequence>
<feature type="region of interest" description="Disordered" evidence="1">
    <location>
        <begin position="353"/>
        <end position="450"/>
    </location>
</feature>
<evidence type="ECO:0000313" key="2">
    <source>
        <dbReference type="EMBL" id="WVZ75860.1"/>
    </source>
</evidence>
<feature type="non-terminal residue" evidence="2">
    <location>
        <position position="487"/>
    </location>
</feature>
<feature type="compositionally biased region" description="Polar residues" evidence="1">
    <location>
        <begin position="360"/>
        <end position="377"/>
    </location>
</feature>
<name>A0AAQ3TQ97_PASNO</name>
<dbReference type="Proteomes" id="UP001341281">
    <property type="component" value="Chromosome 05"/>
</dbReference>
<evidence type="ECO:0000313" key="3">
    <source>
        <dbReference type="Proteomes" id="UP001341281"/>
    </source>
</evidence>
<proteinExistence type="predicted"/>
<organism evidence="2 3">
    <name type="scientific">Paspalum notatum var. saurae</name>
    <dbReference type="NCBI Taxonomy" id="547442"/>
    <lineage>
        <taxon>Eukaryota</taxon>
        <taxon>Viridiplantae</taxon>
        <taxon>Streptophyta</taxon>
        <taxon>Embryophyta</taxon>
        <taxon>Tracheophyta</taxon>
        <taxon>Spermatophyta</taxon>
        <taxon>Magnoliopsida</taxon>
        <taxon>Liliopsida</taxon>
        <taxon>Poales</taxon>
        <taxon>Poaceae</taxon>
        <taxon>PACMAD clade</taxon>
        <taxon>Panicoideae</taxon>
        <taxon>Andropogonodae</taxon>
        <taxon>Paspaleae</taxon>
        <taxon>Paspalinae</taxon>
        <taxon>Paspalum</taxon>
    </lineage>
</organism>
<keyword evidence="3" id="KW-1185">Reference proteome</keyword>
<gene>
    <name evidence="2" type="ORF">U9M48_023884</name>
</gene>
<evidence type="ECO:0000256" key="1">
    <source>
        <dbReference type="SAM" id="MobiDB-lite"/>
    </source>
</evidence>
<feature type="region of interest" description="Disordered" evidence="1">
    <location>
        <begin position="32"/>
        <end position="65"/>
    </location>
</feature>